<sequence length="864" mass="96759">MGAMRSFSIIVSILFVTWRPISVSTRPSASPHSFRVAIANPHSLSTTSETLHPSHPPPPSLIPPRPPSRTAGSLRLRGGDASDESHLYTYRALEVLERAQSKAKVYKNPELTPVHIVVVMLEDKKGIGREILASATNEERKNDVLELVTKSLERWLANHRTDRAAAGEELNISPRLQNLLYKAVNDMKGEKVDVFELFLLSVEMDDVLSGAARRLKAVKSEQSFTELEKYSKDLIAEARAGKLDPVIGREDEIRRLVQILCRRTKNNPVLVGEPGVGKTAIVEGLAQRILDGDVASTLRECKLFTLDFGSLVANTAFRGNFEQRMRDILEEIEKSEGKVILFIDELHLLIGAGNEKGEMDAANLLKPALARGQIRCIGATTYDEYRKYIESDGALERRFQMIHVGEPSVQDAISILRGVKEKFEAHHGVRISDAALVQACELSSRYITMRFLPDKAIDLVDEACSSIRVQLDSKPEEIDRLERRRLQLDVELRVLRKDLNDPSSALRAAEIQAQVDRINMELGPLQAAYKEERFRRRRLHDLRQQIEQTKLSISELERRYLLDRVAELKYDVLPALQQELQNLTASSAGSLPIFSGEVVGPDEVRSIVSRWTGIPVARLGKTERSRLLELKSEIRKRVVGQEEAVDAVSTAILRSRVGISPVRLPSCSALFLGPTGVGKTELRKVLDDGRLTDGKGKVVDFANTIIIMTSNIGSQHLAEEGSVDEKCRQLVMRELKSFLRPEFLNRIDDVVIFKRLGISQLREVARKLVREMAEPLKEEHKLELSCSDAALDLIVSQAYDPAYGARPIRRYLYKIVGTQLAYHMVEQKELHGSTVTIDEEGGQLKIHFEKPEDEQMSAADDGGA</sequence>
<evidence type="ECO:0000256" key="3">
    <source>
        <dbReference type="ARBA" id="ARBA00022737"/>
    </source>
</evidence>
<dbReference type="SMART" id="SM00382">
    <property type="entry name" value="AAA"/>
    <property type="match status" value="1"/>
</dbReference>
<evidence type="ECO:0000259" key="9">
    <source>
        <dbReference type="SMART" id="SM00382"/>
    </source>
</evidence>
<reference evidence="11 13" key="1">
    <citation type="journal article" date="2012" name="Nature">
        <title>Algal genomes reveal evolutionary mosaicism and the fate of nucleomorphs.</title>
        <authorList>
            <consortium name="DOE Joint Genome Institute"/>
            <person name="Curtis B.A."/>
            <person name="Tanifuji G."/>
            <person name="Burki F."/>
            <person name="Gruber A."/>
            <person name="Irimia M."/>
            <person name="Maruyama S."/>
            <person name="Arias M.C."/>
            <person name="Ball S.G."/>
            <person name="Gile G.H."/>
            <person name="Hirakawa Y."/>
            <person name="Hopkins J.F."/>
            <person name="Kuo A."/>
            <person name="Rensing S.A."/>
            <person name="Schmutz J."/>
            <person name="Symeonidi A."/>
            <person name="Elias M."/>
            <person name="Eveleigh R.J."/>
            <person name="Herman E.K."/>
            <person name="Klute M.J."/>
            <person name="Nakayama T."/>
            <person name="Obornik M."/>
            <person name="Reyes-Prieto A."/>
            <person name="Armbrust E.V."/>
            <person name="Aves S.J."/>
            <person name="Beiko R.G."/>
            <person name="Coutinho P."/>
            <person name="Dacks J.B."/>
            <person name="Durnford D.G."/>
            <person name="Fast N.M."/>
            <person name="Green B.R."/>
            <person name="Grisdale C.J."/>
            <person name="Hempel F."/>
            <person name="Henrissat B."/>
            <person name="Hoppner M.P."/>
            <person name="Ishida K."/>
            <person name="Kim E."/>
            <person name="Koreny L."/>
            <person name="Kroth P.G."/>
            <person name="Liu Y."/>
            <person name="Malik S.B."/>
            <person name="Maier U.G."/>
            <person name="McRose D."/>
            <person name="Mock T."/>
            <person name="Neilson J.A."/>
            <person name="Onodera N.T."/>
            <person name="Poole A.M."/>
            <person name="Pritham E.J."/>
            <person name="Richards T.A."/>
            <person name="Rocap G."/>
            <person name="Roy S.W."/>
            <person name="Sarai C."/>
            <person name="Schaack S."/>
            <person name="Shirato S."/>
            <person name="Slamovits C.H."/>
            <person name="Spencer D.F."/>
            <person name="Suzuki S."/>
            <person name="Worden A.Z."/>
            <person name="Zauner S."/>
            <person name="Barry K."/>
            <person name="Bell C."/>
            <person name="Bharti A.K."/>
            <person name="Crow J.A."/>
            <person name="Grimwood J."/>
            <person name="Kramer R."/>
            <person name="Lindquist E."/>
            <person name="Lucas S."/>
            <person name="Salamov A."/>
            <person name="McFadden G.I."/>
            <person name="Lane C.E."/>
            <person name="Keeling P.J."/>
            <person name="Gray M.W."/>
            <person name="Grigoriev I.V."/>
            <person name="Archibald J.M."/>
        </authorList>
    </citation>
    <scope>NUCLEOTIDE SEQUENCE</scope>
    <source>
        <strain evidence="11 13">CCMP2712</strain>
    </source>
</reference>
<dbReference type="GO" id="GO:0009507">
    <property type="term" value="C:chloroplast"/>
    <property type="evidence" value="ECO:0007669"/>
    <property type="project" value="UniProtKB-SubCell"/>
</dbReference>
<dbReference type="PaxDb" id="55529-EKX39254"/>
<dbReference type="Pfam" id="PF17871">
    <property type="entry name" value="AAA_lid_9"/>
    <property type="match status" value="1"/>
</dbReference>
<protein>
    <recommendedName>
        <fullName evidence="14">Clp R domain-containing protein</fullName>
    </recommendedName>
</protein>
<comment type="subcellular location">
    <subcellularLocation>
        <location evidence="1">Plastid</location>
        <location evidence="1">Chloroplast</location>
    </subcellularLocation>
</comment>
<dbReference type="EnsemblProtists" id="EKX39254">
    <property type="protein sequence ID" value="EKX39254"/>
    <property type="gene ID" value="GUITHDRAFT_158436"/>
</dbReference>
<evidence type="ECO:0000313" key="11">
    <source>
        <dbReference type="EMBL" id="EKX39254.1"/>
    </source>
</evidence>
<evidence type="ECO:0000256" key="4">
    <source>
        <dbReference type="ARBA" id="ARBA00022741"/>
    </source>
</evidence>
<dbReference type="eggNOG" id="KOG1051">
    <property type="taxonomic scope" value="Eukaryota"/>
</dbReference>
<dbReference type="GO" id="GO:0034605">
    <property type="term" value="P:cellular response to heat"/>
    <property type="evidence" value="ECO:0007669"/>
    <property type="project" value="TreeGrafter"/>
</dbReference>
<organism evidence="11">
    <name type="scientific">Guillardia theta (strain CCMP2712)</name>
    <name type="common">Cryptophyte</name>
    <dbReference type="NCBI Taxonomy" id="905079"/>
    <lineage>
        <taxon>Eukaryota</taxon>
        <taxon>Cryptophyceae</taxon>
        <taxon>Pyrenomonadales</taxon>
        <taxon>Geminigeraceae</taxon>
        <taxon>Guillardia</taxon>
    </lineage>
</organism>
<dbReference type="InterPro" id="IPR003959">
    <property type="entry name" value="ATPase_AAA_core"/>
</dbReference>
<dbReference type="GO" id="GO:0005524">
    <property type="term" value="F:ATP binding"/>
    <property type="evidence" value="ECO:0007669"/>
    <property type="project" value="UniProtKB-KW"/>
</dbReference>
<name>L1ITP8_GUITC</name>
<feature type="compositionally biased region" description="Pro residues" evidence="7">
    <location>
        <begin position="54"/>
        <end position="67"/>
    </location>
</feature>
<dbReference type="InterPro" id="IPR027417">
    <property type="entry name" value="P-loop_NTPase"/>
</dbReference>
<comment type="similarity">
    <text evidence="2">Belongs to the ClpA/ClpB family.</text>
</comment>
<evidence type="ECO:0000256" key="5">
    <source>
        <dbReference type="ARBA" id="ARBA00022840"/>
    </source>
</evidence>
<dbReference type="RefSeq" id="XP_005826234.1">
    <property type="nucleotide sequence ID" value="XM_005826177.1"/>
</dbReference>
<keyword evidence="4" id="KW-0547">Nucleotide-binding</keyword>
<dbReference type="InterPro" id="IPR036628">
    <property type="entry name" value="Clp_N_dom_sf"/>
</dbReference>
<evidence type="ECO:0000313" key="13">
    <source>
        <dbReference type="Proteomes" id="UP000011087"/>
    </source>
</evidence>
<dbReference type="SUPFAM" id="SSF52540">
    <property type="entry name" value="P-loop containing nucleoside triphosphate hydrolases"/>
    <property type="match status" value="2"/>
</dbReference>
<reference evidence="13" key="2">
    <citation type="submission" date="2012-11" db="EMBL/GenBank/DDBJ databases">
        <authorList>
            <person name="Kuo A."/>
            <person name="Curtis B.A."/>
            <person name="Tanifuji G."/>
            <person name="Burki F."/>
            <person name="Gruber A."/>
            <person name="Irimia M."/>
            <person name="Maruyama S."/>
            <person name="Arias M.C."/>
            <person name="Ball S.G."/>
            <person name="Gile G.H."/>
            <person name="Hirakawa Y."/>
            <person name="Hopkins J.F."/>
            <person name="Rensing S.A."/>
            <person name="Schmutz J."/>
            <person name="Symeonidi A."/>
            <person name="Elias M."/>
            <person name="Eveleigh R.J."/>
            <person name="Herman E.K."/>
            <person name="Klute M.J."/>
            <person name="Nakayama T."/>
            <person name="Obornik M."/>
            <person name="Reyes-Prieto A."/>
            <person name="Armbrust E.V."/>
            <person name="Aves S.J."/>
            <person name="Beiko R.G."/>
            <person name="Coutinho P."/>
            <person name="Dacks J.B."/>
            <person name="Durnford D.G."/>
            <person name="Fast N.M."/>
            <person name="Green B.R."/>
            <person name="Grisdale C."/>
            <person name="Hempe F."/>
            <person name="Henrissat B."/>
            <person name="Hoppner M.P."/>
            <person name="Ishida K.-I."/>
            <person name="Kim E."/>
            <person name="Koreny L."/>
            <person name="Kroth P.G."/>
            <person name="Liu Y."/>
            <person name="Malik S.-B."/>
            <person name="Maier U.G."/>
            <person name="McRose D."/>
            <person name="Mock T."/>
            <person name="Neilson J.A."/>
            <person name="Onodera N.T."/>
            <person name="Poole A.M."/>
            <person name="Pritham E.J."/>
            <person name="Richards T.A."/>
            <person name="Rocap G."/>
            <person name="Roy S.W."/>
            <person name="Sarai C."/>
            <person name="Schaack S."/>
            <person name="Shirato S."/>
            <person name="Slamovits C.H."/>
            <person name="Spencer D.F."/>
            <person name="Suzuki S."/>
            <person name="Worden A.Z."/>
            <person name="Zauner S."/>
            <person name="Barry K."/>
            <person name="Bell C."/>
            <person name="Bharti A.K."/>
            <person name="Crow J.A."/>
            <person name="Grimwood J."/>
            <person name="Kramer R."/>
            <person name="Lindquist E."/>
            <person name="Lucas S."/>
            <person name="Salamov A."/>
            <person name="McFadden G.I."/>
            <person name="Lane C.E."/>
            <person name="Keeling P.J."/>
            <person name="Gray M.W."/>
            <person name="Grigoriev I.V."/>
            <person name="Archibald J.M."/>
        </authorList>
    </citation>
    <scope>NUCLEOTIDE SEQUENCE</scope>
    <source>
        <strain evidence="13">CCMP2712</strain>
    </source>
</reference>
<dbReference type="KEGG" id="gtt:GUITHDRAFT_158436"/>
<evidence type="ECO:0000256" key="6">
    <source>
        <dbReference type="ARBA" id="ARBA00023186"/>
    </source>
</evidence>
<dbReference type="InterPro" id="IPR041546">
    <property type="entry name" value="ClpA/ClpB_AAA_lid"/>
</dbReference>
<keyword evidence="13" id="KW-1185">Reference proteome</keyword>
<dbReference type="FunFam" id="3.40.50.300:FF:000120">
    <property type="entry name" value="ATP-dependent chaperone ClpB"/>
    <property type="match status" value="1"/>
</dbReference>
<feature type="region of interest" description="Disordered" evidence="7">
    <location>
        <begin position="45"/>
        <end position="80"/>
    </location>
</feature>
<evidence type="ECO:0000256" key="1">
    <source>
        <dbReference type="ARBA" id="ARBA00004229"/>
    </source>
</evidence>
<dbReference type="OrthoDB" id="47330at2759"/>
<evidence type="ECO:0008006" key="14">
    <source>
        <dbReference type="Google" id="ProtNLM"/>
    </source>
</evidence>
<dbReference type="Gene3D" id="1.10.1780.10">
    <property type="entry name" value="Clp, N-terminal domain"/>
    <property type="match status" value="1"/>
</dbReference>
<dbReference type="PANTHER" id="PTHR11638">
    <property type="entry name" value="ATP-DEPENDENT CLP PROTEASE"/>
    <property type="match status" value="1"/>
</dbReference>
<dbReference type="Proteomes" id="UP000011087">
    <property type="component" value="Unassembled WGS sequence"/>
</dbReference>
<gene>
    <name evidence="11" type="ORF">GUITHDRAFT_158436</name>
</gene>
<dbReference type="PANTHER" id="PTHR11638:SF18">
    <property type="entry name" value="HEAT SHOCK PROTEIN 104"/>
    <property type="match status" value="1"/>
</dbReference>
<dbReference type="PROSITE" id="PS00870">
    <property type="entry name" value="CLPAB_1"/>
    <property type="match status" value="1"/>
</dbReference>
<keyword evidence="5" id="KW-0067">ATP-binding</keyword>
<feature type="signal peptide" evidence="8">
    <location>
        <begin position="1"/>
        <end position="25"/>
    </location>
</feature>
<dbReference type="OMA" id="DNYRRTI"/>
<dbReference type="EMBL" id="JH993041">
    <property type="protein sequence ID" value="EKX39254.1"/>
    <property type="molecule type" value="Genomic_DNA"/>
</dbReference>
<dbReference type="HOGENOM" id="CLU_005070_4_2_1"/>
<evidence type="ECO:0000256" key="7">
    <source>
        <dbReference type="SAM" id="MobiDB-lite"/>
    </source>
</evidence>
<keyword evidence="8" id="KW-0732">Signal</keyword>
<evidence type="ECO:0000313" key="12">
    <source>
        <dbReference type="EnsemblProtists" id="EKX39254"/>
    </source>
</evidence>
<accession>L1ITP8</accession>
<dbReference type="GO" id="GO:0016887">
    <property type="term" value="F:ATP hydrolysis activity"/>
    <property type="evidence" value="ECO:0007669"/>
    <property type="project" value="InterPro"/>
</dbReference>
<dbReference type="FunFam" id="3.40.50.300:FF:000010">
    <property type="entry name" value="Chaperone clpB 1, putative"/>
    <property type="match status" value="1"/>
</dbReference>
<dbReference type="InterPro" id="IPR003593">
    <property type="entry name" value="AAA+_ATPase"/>
</dbReference>
<dbReference type="SMART" id="SM01086">
    <property type="entry name" value="ClpB_D2-small"/>
    <property type="match status" value="1"/>
</dbReference>
<dbReference type="InterPro" id="IPR019489">
    <property type="entry name" value="Clp_ATPase_C"/>
</dbReference>
<dbReference type="Pfam" id="PF02861">
    <property type="entry name" value="Clp_N"/>
    <property type="match status" value="1"/>
</dbReference>
<dbReference type="Gene3D" id="1.10.8.60">
    <property type="match status" value="1"/>
</dbReference>
<dbReference type="InterPro" id="IPR018368">
    <property type="entry name" value="ClpA/B_CS1"/>
</dbReference>
<dbReference type="AlphaFoldDB" id="L1ITP8"/>
<dbReference type="GeneID" id="17296016"/>
<feature type="chain" id="PRO_5008770466" description="Clp R domain-containing protein" evidence="8">
    <location>
        <begin position="26"/>
        <end position="864"/>
    </location>
</feature>
<evidence type="ECO:0000259" key="10">
    <source>
        <dbReference type="SMART" id="SM01086"/>
    </source>
</evidence>
<dbReference type="Pfam" id="PF10431">
    <property type="entry name" value="ClpB_D2-small"/>
    <property type="match status" value="1"/>
</dbReference>
<dbReference type="Pfam" id="PF00004">
    <property type="entry name" value="AAA"/>
    <property type="match status" value="1"/>
</dbReference>
<feature type="domain" description="AAA+ ATPase" evidence="9">
    <location>
        <begin position="264"/>
        <end position="409"/>
    </location>
</feature>
<reference evidence="12" key="3">
    <citation type="submission" date="2015-06" db="UniProtKB">
        <authorList>
            <consortium name="EnsemblProtists"/>
        </authorList>
    </citation>
    <scope>IDENTIFICATION</scope>
</reference>
<evidence type="ECO:0000256" key="2">
    <source>
        <dbReference type="ARBA" id="ARBA00008675"/>
    </source>
</evidence>
<keyword evidence="6" id="KW-0143">Chaperone</keyword>
<keyword evidence="3" id="KW-0677">Repeat</keyword>
<dbReference type="InterPro" id="IPR050130">
    <property type="entry name" value="ClpA_ClpB"/>
</dbReference>
<dbReference type="InterPro" id="IPR004176">
    <property type="entry name" value="Clp_R_N"/>
</dbReference>
<dbReference type="STRING" id="905079.L1ITP8"/>
<dbReference type="Pfam" id="PF07724">
    <property type="entry name" value="AAA_2"/>
    <property type="match status" value="1"/>
</dbReference>
<dbReference type="SUPFAM" id="SSF81923">
    <property type="entry name" value="Double Clp-N motif"/>
    <property type="match status" value="1"/>
</dbReference>
<dbReference type="Gene3D" id="3.40.50.300">
    <property type="entry name" value="P-loop containing nucleotide triphosphate hydrolases"/>
    <property type="match status" value="4"/>
</dbReference>
<feature type="domain" description="Clp ATPase C-terminal" evidence="10">
    <location>
        <begin position="756"/>
        <end position="846"/>
    </location>
</feature>
<proteinExistence type="inferred from homology"/>
<dbReference type="CDD" id="cd00009">
    <property type="entry name" value="AAA"/>
    <property type="match status" value="1"/>
</dbReference>
<evidence type="ECO:0000256" key="8">
    <source>
        <dbReference type="SAM" id="SignalP"/>
    </source>
</evidence>